<name>A0A562QYI2_9BACT</name>
<dbReference type="Proteomes" id="UP000318307">
    <property type="component" value="Unassembled WGS sequence"/>
</dbReference>
<keyword evidence="3" id="KW-1185">Reference proteome</keyword>
<dbReference type="AlphaFoldDB" id="A0A562QYI2"/>
<protein>
    <submittedName>
        <fullName evidence="2">HEPN domain-containing protein</fullName>
    </submittedName>
</protein>
<feature type="domain" description="HEPN" evidence="1">
    <location>
        <begin position="12"/>
        <end position="124"/>
    </location>
</feature>
<sequence length="126" mass="14360">MKKTEIDEIVQARLKDAEVLFEASRFDGSVYLCGYAIELGLKARICRILNWDEYPTSGKFSTFKTHNLDALLHLIGLENIVILKCIAEWSIVAQWNPEARYKPIGSVKEDDAKDMLDSAKELIKQL</sequence>
<dbReference type="SUPFAM" id="SSF81593">
    <property type="entry name" value="Nucleotidyltransferase substrate binding subunit/domain"/>
    <property type="match status" value="1"/>
</dbReference>
<organism evidence="2 3">
    <name type="scientific">Desulfobotulus alkaliphilus</name>
    <dbReference type="NCBI Taxonomy" id="622671"/>
    <lineage>
        <taxon>Bacteria</taxon>
        <taxon>Pseudomonadati</taxon>
        <taxon>Thermodesulfobacteriota</taxon>
        <taxon>Desulfobacteria</taxon>
        <taxon>Desulfobacterales</taxon>
        <taxon>Desulfobacteraceae</taxon>
        <taxon>Desulfobotulus</taxon>
    </lineage>
</organism>
<dbReference type="InterPro" id="IPR007842">
    <property type="entry name" value="HEPN_dom"/>
</dbReference>
<dbReference type="Pfam" id="PF05168">
    <property type="entry name" value="HEPN"/>
    <property type="match status" value="1"/>
</dbReference>
<dbReference type="EMBL" id="VLLC01000076">
    <property type="protein sequence ID" value="TWI61250.1"/>
    <property type="molecule type" value="Genomic_DNA"/>
</dbReference>
<evidence type="ECO:0000313" key="2">
    <source>
        <dbReference type="EMBL" id="TWI61250.1"/>
    </source>
</evidence>
<dbReference type="OrthoDB" id="5183931at2"/>
<proteinExistence type="predicted"/>
<gene>
    <name evidence="2" type="ORF">LZ24_03460</name>
</gene>
<reference evidence="2 3" key="1">
    <citation type="submission" date="2019-07" db="EMBL/GenBank/DDBJ databases">
        <title>Genome sequencing of 100 strains of the haloalkaliphilic chemolithoautotrophic sulfur-oxidizing bacterium Thioalkalivibrio.</title>
        <authorList>
            <person name="Muyzer G."/>
        </authorList>
    </citation>
    <scope>NUCLEOTIDE SEQUENCE [LARGE SCALE GENOMIC DNA]</scope>
    <source>
        <strain evidence="2 3">ASO4-4</strain>
    </source>
</reference>
<accession>A0A562QYI2</accession>
<evidence type="ECO:0000259" key="1">
    <source>
        <dbReference type="Pfam" id="PF05168"/>
    </source>
</evidence>
<dbReference type="RefSeq" id="WP_144686881.1">
    <property type="nucleotide sequence ID" value="NZ_VLLC01000076.1"/>
</dbReference>
<comment type="caution">
    <text evidence="2">The sequence shown here is derived from an EMBL/GenBank/DDBJ whole genome shotgun (WGS) entry which is preliminary data.</text>
</comment>
<evidence type="ECO:0000313" key="3">
    <source>
        <dbReference type="Proteomes" id="UP000318307"/>
    </source>
</evidence>
<dbReference type="Gene3D" id="1.20.120.330">
    <property type="entry name" value="Nucleotidyltransferases domain 2"/>
    <property type="match status" value="1"/>
</dbReference>